<protein>
    <submittedName>
        <fullName evidence="1">Uncharacterized protein</fullName>
    </submittedName>
</protein>
<organism evidence="1 2">
    <name type="scientific">Pseudorhodoplanes sinuspersici</name>
    <dbReference type="NCBI Taxonomy" id="1235591"/>
    <lineage>
        <taxon>Bacteria</taxon>
        <taxon>Pseudomonadati</taxon>
        <taxon>Pseudomonadota</taxon>
        <taxon>Alphaproteobacteria</taxon>
        <taxon>Hyphomicrobiales</taxon>
        <taxon>Pseudorhodoplanes</taxon>
    </lineage>
</organism>
<dbReference type="InterPro" id="IPR036188">
    <property type="entry name" value="FAD/NAD-bd_sf"/>
</dbReference>
<sequence length="402" mass="42249">MRHITIVGGGQAGLVLAIGLLQSGYSVRVAQNRSGTDIANGKVMSTQCVFGTARAEERRLGLDFWNETAPAITGMRIAVAAPDGSGNKAFGFVGNLAAPAQSVDQRVKFPRFMDAFVAQGGTLEIVDAGIPELERYATDSDLVIVAAGKGPVSQLFPRDDARSPYDKPMRALSVVYTNGTTPYEKTCVTATLIPGAGEMFMIPCLTSSGPCEILFIEAVPGGPLDAFGAAMDIETQLAKTKSLIKQFVSWEYERIADATLTDANGYLAGRVVPTVRKGVGTLPSGKHVLGLADAVILNDPIVGQGSNNAIKAAAVTLDAIVQHGSAPYDAAWMNATFELAFQRVEASTMWSNMILMPPPPHVVELLARASGKQDLADKVAQGFDEPGTIVPLFADPALAAAA</sequence>
<dbReference type="Gene3D" id="3.50.50.60">
    <property type="entry name" value="FAD/NAD(P)-binding domain"/>
    <property type="match status" value="2"/>
</dbReference>
<reference evidence="1 2" key="1">
    <citation type="submission" date="2017-05" db="EMBL/GenBank/DDBJ databases">
        <title>Full genome sequence of Pseudorhodoplanes sinuspersici.</title>
        <authorList>
            <person name="Dastgheib S.M.M."/>
            <person name="Shavandi M."/>
            <person name="Tirandaz H."/>
        </authorList>
    </citation>
    <scope>NUCLEOTIDE SEQUENCE [LARGE SCALE GENOMIC DNA]</scope>
    <source>
        <strain evidence="1 2">RIPI110</strain>
    </source>
</reference>
<dbReference type="InterPro" id="IPR041654">
    <property type="entry name" value="StyA_sbd"/>
</dbReference>
<keyword evidence="2" id="KW-1185">Reference proteome</keyword>
<dbReference type="OrthoDB" id="8801399at2"/>
<proteinExistence type="predicted"/>
<dbReference type="STRING" id="1235591.CAK95_20485"/>
<dbReference type="Proteomes" id="UP000194137">
    <property type="component" value="Chromosome"/>
</dbReference>
<dbReference type="AlphaFoldDB" id="A0A1W6ZVB0"/>
<dbReference type="EMBL" id="CP021112">
    <property type="protein sequence ID" value="ARQ01208.1"/>
    <property type="molecule type" value="Genomic_DNA"/>
</dbReference>
<dbReference type="SUPFAM" id="SSF51905">
    <property type="entry name" value="FAD/NAD(P)-binding domain"/>
    <property type="match status" value="1"/>
</dbReference>
<dbReference type="KEGG" id="psin:CAK95_20485"/>
<dbReference type="Gene3D" id="3.30.9.40">
    <property type="match status" value="1"/>
</dbReference>
<evidence type="ECO:0000313" key="1">
    <source>
        <dbReference type="EMBL" id="ARQ01208.1"/>
    </source>
</evidence>
<gene>
    <name evidence="1" type="ORF">CAK95_20485</name>
</gene>
<dbReference type="RefSeq" id="WP_086089599.1">
    <property type="nucleotide sequence ID" value="NZ_CP021112.1"/>
</dbReference>
<accession>A0A1W6ZVB0</accession>
<dbReference type="Pfam" id="PF17885">
    <property type="entry name" value="Smoa_sbd"/>
    <property type="match status" value="1"/>
</dbReference>
<name>A0A1W6ZVB0_9HYPH</name>
<dbReference type="PRINTS" id="PR00420">
    <property type="entry name" value="RNGMNOXGNASE"/>
</dbReference>
<evidence type="ECO:0000313" key="2">
    <source>
        <dbReference type="Proteomes" id="UP000194137"/>
    </source>
</evidence>